<dbReference type="PANTHER" id="PTHR33371:SF19">
    <property type="entry name" value="MCE-FAMILY PROTEIN MCE4A"/>
    <property type="match status" value="1"/>
</dbReference>
<feature type="domain" description="Mammalian cell entry C-terminal" evidence="3">
    <location>
        <begin position="137"/>
        <end position="318"/>
    </location>
</feature>
<dbReference type="EMBL" id="JAUSQM010000001">
    <property type="protein sequence ID" value="MDP9822357.1"/>
    <property type="molecule type" value="Genomic_DNA"/>
</dbReference>
<name>A0ABT9NPK7_9ACTN</name>
<protein>
    <submittedName>
        <fullName evidence="4">Virulence factor Mce-like protein</fullName>
    </submittedName>
</protein>
<comment type="caution">
    <text evidence="4">The sequence shown here is derived from an EMBL/GenBank/DDBJ whole genome shotgun (WGS) entry which is preliminary data.</text>
</comment>
<evidence type="ECO:0000313" key="4">
    <source>
        <dbReference type="EMBL" id="MDP9822357.1"/>
    </source>
</evidence>
<dbReference type="Proteomes" id="UP001240447">
    <property type="component" value="Unassembled WGS sequence"/>
</dbReference>
<evidence type="ECO:0000259" key="2">
    <source>
        <dbReference type="Pfam" id="PF02470"/>
    </source>
</evidence>
<organism evidence="4 5">
    <name type="scientific">Nocardioides massiliensis</name>
    <dbReference type="NCBI Taxonomy" id="1325935"/>
    <lineage>
        <taxon>Bacteria</taxon>
        <taxon>Bacillati</taxon>
        <taxon>Actinomycetota</taxon>
        <taxon>Actinomycetes</taxon>
        <taxon>Propionibacteriales</taxon>
        <taxon>Nocardioidaceae</taxon>
        <taxon>Nocardioides</taxon>
    </lineage>
</organism>
<reference evidence="4 5" key="1">
    <citation type="submission" date="2023-07" db="EMBL/GenBank/DDBJ databases">
        <title>Sequencing the genomes of 1000 actinobacteria strains.</title>
        <authorList>
            <person name="Klenk H.-P."/>
        </authorList>
    </citation>
    <scope>NUCLEOTIDE SEQUENCE [LARGE SCALE GENOMIC DNA]</scope>
    <source>
        <strain evidence="4 5">GD13</strain>
    </source>
</reference>
<proteinExistence type="predicted"/>
<accession>A0ABT9NPK7</accession>
<evidence type="ECO:0000256" key="1">
    <source>
        <dbReference type="SAM" id="Phobius"/>
    </source>
</evidence>
<evidence type="ECO:0000259" key="3">
    <source>
        <dbReference type="Pfam" id="PF11887"/>
    </source>
</evidence>
<evidence type="ECO:0000313" key="5">
    <source>
        <dbReference type="Proteomes" id="UP001240447"/>
    </source>
</evidence>
<dbReference type="Pfam" id="PF02470">
    <property type="entry name" value="MlaD"/>
    <property type="match status" value="1"/>
</dbReference>
<dbReference type="Pfam" id="PF11887">
    <property type="entry name" value="Mce4_CUP1"/>
    <property type="match status" value="1"/>
</dbReference>
<gene>
    <name evidence="4" type="ORF">J2S59_002166</name>
</gene>
<dbReference type="InterPro" id="IPR003399">
    <property type="entry name" value="Mce/MlaD"/>
</dbReference>
<dbReference type="RefSeq" id="WP_068120020.1">
    <property type="nucleotide sequence ID" value="NZ_CCXJ01000230.1"/>
</dbReference>
<sequence>MTSLLFTRSAASPARLRLRLLLIGACGLAVLGVLGGLLGLSYVGVLTSDVHARAQLLTTGDSLGVGSDVKYRGLRVGRVLRVRPGTTPEAEVVLMREHLDALPTDVRARVLPATLFGNEYVDLVPPQHPVTRTGGWEDGTVIAVDDSARTVRLMDTFSDTQRLLAAVDPAQLQGALAQLARALDGRGTDLGDFVAQADAVLTRWQQREPALYADLELLAADSRLLADLEPVLVDAVRDSIRVARTLAAQEEALATSLTNGRRLVAAVGDTLAAESQRLVRFLRASAATFAVFAQRHPSFELLLSKVPALLDNGAKAVSNGRIQMEGVLGPQLLDPYDADDCPRYRDLPGKNCRAGGGR</sequence>
<dbReference type="InterPro" id="IPR024516">
    <property type="entry name" value="Mce_C"/>
</dbReference>
<dbReference type="PANTHER" id="PTHR33371">
    <property type="entry name" value="INTERMEMBRANE PHOSPHOLIPID TRANSPORT SYSTEM BINDING PROTEIN MLAD-RELATED"/>
    <property type="match status" value="1"/>
</dbReference>
<feature type="transmembrane region" description="Helical" evidence="1">
    <location>
        <begin position="20"/>
        <end position="43"/>
    </location>
</feature>
<keyword evidence="5" id="KW-1185">Reference proteome</keyword>
<keyword evidence="1" id="KW-0472">Membrane</keyword>
<dbReference type="InterPro" id="IPR052336">
    <property type="entry name" value="MlaD_Phospholipid_Transporter"/>
</dbReference>
<keyword evidence="1" id="KW-1133">Transmembrane helix</keyword>
<keyword evidence="1" id="KW-0812">Transmembrane</keyword>
<feature type="domain" description="Mce/MlaD" evidence="2">
    <location>
        <begin position="59"/>
        <end position="126"/>
    </location>
</feature>